<dbReference type="InterPro" id="IPR009057">
    <property type="entry name" value="Homeodomain-like_sf"/>
</dbReference>
<dbReference type="AlphaFoldDB" id="A0A4Q8AMW0"/>
<comment type="caution">
    <text evidence="7">The sequence shown here is derived from an EMBL/GenBank/DDBJ whole genome shotgun (WGS) entry which is preliminary data.</text>
</comment>
<evidence type="ECO:0000256" key="2">
    <source>
        <dbReference type="ARBA" id="ARBA00023015"/>
    </source>
</evidence>
<feature type="DNA-binding region" description="H-T-H motif" evidence="5">
    <location>
        <begin position="30"/>
        <end position="49"/>
    </location>
</feature>
<keyword evidence="1" id="KW-0678">Repressor</keyword>
<dbReference type="PANTHER" id="PTHR30055">
    <property type="entry name" value="HTH-TYPE TRANSCRIPTIONAL REGULATOR RUTR"/>
    <property type="match status" value="1"/>
</dbReference>
<name>A0A4Q8AMW0_9MICO</name>
<dbReference type="Proteomes" id="UP000291483">
    <property type="component" value="Unassembled WGS sequence"/>
</dbReference>
<dbReference type="PANTHER" id="PTHR30055:SF234">
    <property type="entry name" value="HTH-TYPE TRANSCRIPTIONAL REGULATOR BETI"/>
    <property type="match status" value="1"/>
</dbReference>
<gene>
    <name evidence="7" type="ORF">EV379_2246</name>
</gene>
<organism evidence="7 8">
    <name type="scientific">Microterricola gilva</name>
    <dbReference type="NCBI Taxonomy" id="393267"/>
    <lineage>
        <taxon>Bacteria</taxon>
        <taxon>Bacillati</taxon>
        <taxon>Actinomycetota</taxon>
        <taxon>Actinomycetes</taxon>
        <taxon>Micrococcales</taxon>
        <taxon>Microbacteriaceae</taxon>
        <taxon>Microterricola</taxon>
    </lineage>
</organism>
<keyword evidence="8" id="KW-1185">Reference proteome</keyword>
<evidence type="ECO:0000313" key="7">
    <source>
        <dbReference type="EMBL" id="RZU65907.1"/>
    </source>
</evidence>
<evidence type="ECO:0000259" key="6">
    <source>
        <dbReference type="PROSITE" id="PS50977"/>
    </source>
</evidence>
<dbReference type="Pfam" id="PF13977">
    <property type="entry name" value="TetR_C_6"/>
    <property type="match status" value="1"/>
</dbReference>
<evidence type="ECO:0000256" key="1">
    <source>
        <dbReference type="ARBA" id="ARBA00022491"/>
    </source>
</evidence>
<dbReference type="GO" id="GO:0000976">
    <property type="term" value="F:transcription cis-regulatory region binding"/>
    <property type="evidence" value="ECO:0007669"/>
    <property type="project" value="TreeGrafter"/>
</dbReference>
<dbReference type="InterPro" id="IPR050109">
    <property type="entry name" value="HTH-type_TetR-like_transc_reg"/>
</dbReference>
<reference evidence="7 8" key="1">
    <citation type="submission" date="2019-02" db="EMBL/GenBank/DDBJ databases">
        <title>Sequencing the genomes of 1000 actinobacteria strains.</title>
        <authorList>
            <person name="Klenk H.-P."/>
        </authorList>
    </citation>
    <scope>NUCLEOTIDE SEQUENCE [LARGE SCALE GENOMIC DNA]</scope>
    <source>
        <strain evidence="7 8">DSM 18319</strain>
    </source>
</reference>
<dbReference type="OrthoDB" id="5242433at2"/>
<dbReference type="SUPFAM" id="SSF48498">
    <property type="entry name" value="Tetracyclin repressor-like, C-terminal domain"/>
    <property type="match status" value="1"/>
</dbReference>
<protein>
    <submittedName>
        <fullName evidence="7">TetR family transcriptional regulator</fullName>
    </submittedName>
</protein>
<dbReference type="SUPFAM" id="SSF46689">
    <property type="entry name" value="Homeodomain-like"/>
    <property type="match status" value="1"/>
</dbReference>
<dbReference type="Pfam" id="PF00440">
    <property type="entry name" value="TetR_N"/>
    <property type="match status" value="1"/>
</dbReference>
<dbReference type="Gene3D" id="1.10.357.10">
    <property type="entry name" value="Tetracycline Repressor, domain 2"/>
    <property type="match status" value="1"/>
</dbReference>
<keyword evidence="4" id="KW-0804">Transcription</keyword>
<sequence>MPRIPAAERRTALVEAALRVVATQGVGAATTRAIVAEAGMSLASFHYAFASRDELMHELIAFVVAHEQAAVLPAPDGDASLRDIIRAGLQRYADLLRADPLREQAMLELTQQALRSSGLAHLAKLQYDNYFALAAAALATAAEQTGSTWTRPVDEVARLLVVLTDGLTITWLVERDDAAAASIMDFAADALAGLGRQL</sequence>
<accession>A0A4Q8AMW0</accession>
<dbReference type="RefSeq" id="WP_130506181.1">
    <property type="nucleotide sequence ID" value="NZ_SHLC01000001.1"/>
</dbReference>
<dbReference type="InterPro" id="IPR036271">
    <property type="entry name" value="Tet_transcr_reg_TetR-rel_C_sf"/>
</dbReference>
<proteinExistence type="predicted"/>
<evidence type="ECO:0000256" key="4">
    <source>
        <dbReference type="ARBA" id="ARBA00023163"/>
    </source>
</evidence>
<evidence type="ECO:0000256" key="3">
    <source>
        <dbReference type="ARBA" id="ARBA00023125"/>
    </source>
</evidence>
<evidence type="ECO:0000313" key="8">
    <source>
        <dbReference type="Proteomes" id="UP000291483"/>
    </source>
</evidence>
<dbReference type="PROSITE" id="PS50977">
    <property type="entry name" value="HTH_TETR_2"/>
    <property type="match status" value="1"/>
</dbReference>
<dbReference type="InterPro" id="IPR039538">
    <property type="entry name" value="BetI_C"/>
</dbReference>
<keyword evidence="2" id="KW-0805">Transcription regulation</keyword>
<dbReference type="GO" id="GO:0003700">
    <property type="term" value="F:DNA-binding transcription factor activity"/>
    <property type="evidence" value="ECO:0007669"/>
    <property type="project" value="TreeGrafter"/>
</dbReference>
<feature type="domain" description="HTH tetR-type" evidence="6">
    <location>
        <begin position="7"/>
        <end position="67"/>
    </location>
</feature>
<keyword evidence="3 5" id="KW-0238">DNA-binding</keyword>
<dbReference type="EMBL" id="SHLC01000001">
    <property type="protein sequence ID" value="RZU65907.1"/>
    <property type="molecule type" value="Genomic_DNA"/>
</dbReference>
<evidence type="ECO:0000256" key="5">
    <source>
        <dbReference type="PROSITE-ProRule" id="PRU00335"/>
    </source>
</evidence>
<dbReference type="InterPro" id="IPR001647">
    <property type="entry name" value="HTH_TetR"/>
</dbReference>